<dbReference type="RefSeq" id="WP_167917275.1">
    <property type="nucleotide sequence ID" value="NZ_JAAVJS010000006.1"/>
</dbReference>
<name>A0ABX1DCV0_9FLAO</name>
<dbReference type="Proteomes" id="UP000760545">
    <property type="component" value="Unassembled WGS sequence"/>
</dbReference>
<dbReference type="Gene3D" id="3.90.550.10">
    <property type="entry name" value="Spore Coat Polysaccharide Biosynthesis Protein SpsA, Chain A"/>
    <property type="match status" value="1"/>
</dbReference>
<dbReference type="SUPFAM" id="SSF53448">
    <property type="entry name" value="Nucleotide-diphospho-sugar transferases"/>
    <property type="match status" value="1"/>
</dbReference>
<accession>A0ABX1DCV0</accession>
<evidence type="ECO:0000259" key="1">
    <source>
        <dbReference type="Pfam" id="PF00535"/>
    </source>
</evidence>
<sequence>MRPKSNVTVIMPCYNDGKYVMQAVHSVLNQTLKPEKVIIVDDGSGPETKTVLKQINFENIEVIHQDNQGVCVARNNGIKLAQTKYILNLDADDYFEPSFIEKAVKVLNEHEEVGVVGCFYRTLKNNKIEQNIIKPLGGSVENFLVKNNGLGNALFRLKCWEQVLGYDEKMAKGYEDWDFWISILAKGWNMHIIQEPLFTYRIKQVSRDSNAMQNHDIELKTYLFKKHQKLYLDNFQSFANQMFYVNNRLKKEKLKSLNSLDYKIGNIILVPFRFLKKWIK</sequence>
<dbReference type="InterPro" id="IPR029044">
    <property type="entry name" value="Nucleotide-diphossugar_trans"/>
</dbReference>
<organism evidence="2 3">
    <name type="scientific">Tamlana crocina</name>
    <dbReference type="NCBI Taxonomy" id="393006"/>
    <lineage>
        <taxon>Bacteria</taxon>
        <taxon>Pseudomonadati</taxon>
        <taxon>Bacteroidota</taxon>
        <taxon>Flavobacteriia</taxon>
        <taxon>Flavobacteriales</taxon>
        <taxon>Flavobacteriaceae</taxon>
        <taxon>Tamlana</taxon>
    </lineage>
</organism>
<dbReference type="InterPro" id="IPR001173">
    <property type="entry name" value="Glyco_trans_2-like"/>
</dbReference>
<dbReference type="EMBL" id="JAAVJS010000006">
    <property type="protein sequence ID" value="NJX15036.1"/>
    <property type="molecule type" value="Genomic_DNA"/>
</dbReference>
<feature type="domain" description="Glycosyltransferase 2-like" evidence="1">
    <location>
        <begin position="8"/>
        <end position="133"/>
    </location>
</feature>
<proteinExistence type="predicted"/>
<reference evidence="2 3" key="1">
    <citation type="submission" date="2020-03" db="EMBL/GenBank/DDBJ databases">
        <title>Tamlana sp. nov, isolated from XXX.</title>
        <authorList>
            <person name="Cao W.R."/>
        </authorList>
    </citation>
    <scope>NUCLEOTIDE SEQUENCE [LARGE SCALE GENOMIC DNA]</scope>
    <source>
        <strain evidence="2 3">HST1-43</strain>
    </source>
</reference>
<evidence type="ECO:0000313" key="3">
    <source>
        <dbReference type="Proteomes" id="UP000760545"/>
    </source>
</evidence>
<dbReference type="PANTHER" id="PTHR43685">
    <property type="entry name" value="GLYCOSYLTRANSFERASE"/>
    <property type="match status" value="1"/>
</dbReference>
<gene>
    <name evidence="2" type="ORF">HC176_05990</name>
</gene>
<evidence type="ECO:0000313" key="2">
    <source>
        <dbReference type="EMBL" id="NJX15036.1"/>
    </source>
</evidence>
<protein>
    <submittedName>
        <fullName evidence="2">Glycosyltransferase family 2 protein</fullName>
    </submittedName>
</protein>
<dbReference type="PANTHER" id="PTHR43685:SF2">
    <property type="entry name" value="GLYCOSYLTRANSFERASE 2-LIKE DOMAIN-CONTAINING PROTEIN"/>
    <property type="match status" value="1"/>
</dbReference>
<dbReference type="Pfam" id="PF00535">
    <property type="entry name" value="Glycos_transf_2"/>
    <property type="match status" value="1"/>
</dbReference>
<keyword evidence="3" id="KW-1185">Reference proteome</keyword>
<dbReference type="InterPro" id="IPR050834">
    <property type="entry name" value="Glycosyltransf_2"/>
</dbReference>
<comment type="caution">
    <text evidence="2">The sequence shown here is derived from an EMBL/GenBank/DDBJ whole genome shotgun (WGS) entry which is preliminary data.</text>
</comment>
<dbReference type="CDD" id="cd00761">
    <property type="entry name" value="Glyco_tranf_GTA_type"/>
    <property type="match status" value="1"/>
</dbReference>